<proteinExistence type="predicted"/>
<gene>
    <name evidence="3" type="ORF">ESZ50_00465</name>
</gene>
<protein>
    <submittedName>
        <fullName evidence="3">IS30 family transposase</fullName>
    </submittedName>
</protein>
<evidence type="ECO:0000313" key="4">
    <source>
        <dbReference type="Proteomes" id="UP000371977"/>
    </source>
</evidence>
<dbReference type="GO" id="GO:0004803">
    <property type="term" value="F:transposase activity"/>
    <property type="evidence" value="ECO:0007669"/>
    <property type="project" value="TreeGrafter"/>
</dbReference>
<dbReference type="OrthoDB" id="2266792at2"/>
<dbReference type="InterPro" id="IPR001584">
    <property type="entry name" value="Integrase_cat-core"/>
</dbReference>
<dbReference type="GO" id="GO:0015074">
    <property type="term" value="P:DNA integration"/>
    <property type="evidence" value="ECO:0007669"/>
    <property type="project" value="InterPro"/>
</dbReference>
<dbReference type="GO" id="GO:0005829">
    <property type="term" value="C:cytosol"/>
    <property type="evidence" value="ECO:0007669"/>
    <property type="project" value="TreeGrafter"/>
</dbReference>
<sequence length="345" mass="40648">MRTYTRLTTRERYLIWTWRYETKPALSYAVIAKRLNRAKSTIFNEVHKNRMRPDVSLNKLPYNPEFADFNAEKKRRQKKLGTYKVNAKQLRKIKKLQVERHMSIPMIAHHNGIELAPATLYKYLRRGFAALSEYKLRKYRKKAKRFKPTAVQQAAITARSIEYRPVRATKRQHFGHWEMDCIDSRSGVKAALLVLVERLTRFTVVYKVSDKSSSQIVGALRKFKQRYKSAIKTITTDRGSEFTNTNVMFFLESNNIGVYYAHPYSPEEKGTIERINRDIRQYFPRKTSFANVTPTEVRYAVNLINGYPRQTLQWDTPNYRFNQAISRNEKKSAVNYVSKQVNLHA</sequence>
<dbReference type="PANTHER" id="PTHR10948">
    <property type="entry name" value="TRANSPOSASE"/>
    <property type="match status" value="1"/>
</dbReference>
<dbReference type="GO" id="GO:0006310">
    <property type="term" value="P:DNA recombination"/>
    <property type="evidence" value="ECO:0007669"/>
    <property type="project" value="UniProtKB-KW"/>
</dbReference>
<dbReference type="GO" id="GO:0003676">
    <property type="term" value="F:nucleic acid binding"/>
    <property type="evidence" value="ECO:0007669"/>
    <property type="project" value="InterPro"/>
</dbReference>
<dbReference type="Pfam" id="PF13936">
    <property type="entry name" value="HTH_38"/>
    <property type="match status" value="1"/>
</dbReference>
<feature type="domain" description="Integrase catalytic" evidence="2">
    <location>
        <begin position="161"/>
        <end position="325"/>
    </location>
</feature>
<dbReference type="PROSITE" id="PS50994">
    <property type="entry name" value="INTEGRASE"/>
    <property type="match status" value="1"/>
</dbReference>
<dbReference type="InterPro" id="IPR012337">
    <property type="entry name" value="RNaseH-like_sf"/>
</dbReference>
<accession>A0A6C2CA73</accession>
<reference evidence="3 4" key="1">
    <citation type="submission" date="2019-01" db="EMBL/GenBank/DDBJ databases">
        <title>Weissella sp. nov., a novel lactic acid bacterium isolated from animal feces.</title>
        <authorList>
            <person name="Wang L.-T."/>
        </authorList>
    </citation>
    <scope>NUCLEOTIDE SEQUENCE [LARGE SCALE GENOMIC DNA]</scope>
    <source>
        <strain evidence="3 4">8H-2</strain>
    </source>
</reference>
<dbReference type="Proteomes" id="UP000371977">
    <property type="component" value="Unassembled WGS sequence"/>
</dbReference>
<dbReference type="Gene3D" id="3.30.420.10">
    <property type="entry name" value="Ribonuclease H-like superfamily/Ribonuclease H"/>
    <property type="match status" value="1"/>
</dbReference>
<dbReference type="EMBL" id="SDGZ01000003">
    <property type="protein sequence ID" value="TYC51040.1"/>
    <property type="molecule type" value="Genomic_DNA"/>
</dbReference>
<evidence type="ECO:0000259" key="2">
    <source>
        <dbReference type="PROSITE" id="PS50994"/>
    </source>
</evidence>
<evidence type="ECO:0000256" key="1">
    <source>
        <dbReference type="ARBA" id="ARBA00023172"/>
    </source>
</evidence>
<dbReference type="InterPro" id="IPR036397">
    <property type="entry name" value="RNaseH_sf"/>
</dbReference>
<organism evidence="3 4">
    <name type="scientific">Weissella muntiaci</name>
    <dbReference type="NCBI Taxonomy" id="2508881"/>
    <lineage>
        <taxon>Bacteria</taxon>
        <taxon>Bacillati</taxon>
        <taxon>Bacillota</taxon>
        <taxon>Bacilli</taxon>
        <taxon>Lactobacillales</taxon>
        <taxon>Lactobacillaceae</taxon>
        <taxon>Weissella</taxon>
    </lineage>
</organism>
<dbReference type="GO" id="GO:0032196">
    <property type="term" value="P:transposition"/>
    <property type="evidence" value="ECO:0007669"/>
    <property type="project" value="TreeGrafter"/>
</dbReference>
<keyword evidence="4" id="KW-1185">Reference proteome</keyword>
<dbReference type="InterPro" id="IPR025246">
    <property type="entry name" value="IS30-like_HTH"/>
</dbReference>
<dbReference type="AlphaFoldDB" id="A0A6C2CA73"/>
<dbReference type="SUPFAM" id="SSF53098">
    <property type="entry name" value="Ribonuclease H-like"/>
    <property type="match status" value="1"/>
</dbReference>
<keyword evidence="1" id="KW-0233">DNA recombination</keyword>
<dbReference type="PANTHER" id="PTHR10948:SF23">
    <property type="entry name" value="TRANSPOSASE INSI FOR INSERTION SEQUENCE ELEMENT IS30A-RELATED"/>
    <property type="match status" value="1"/>
</dbReference>
<dbReference type="Pfam" id="PF00665">
    <property type="entry name" value="rve"/>
    <property type="match status" value="1"/>
</dbReference>
<dbReference type="NCBIfam" id="NF033563">
    <property type="entry name" value="transpos_IS30"/>
    <property type="match status" value="1"/>
</dbReference>
<name>A0A6C2CA73_9LACO</name>
<comment type="caution">
    <text evidence="3">The sequence shown here is derived from an EMBL/GenBank/DDBJ whole genome shotgun (WGS) entry which is preliminary data.</text>
</comment>
<dbReference type="InterPro" id="IPR051917">
    <property type="entry name" value="Transposase-Integrase"/>
</dbReference>
<evidence type="ECO:0000313" key="3">
    <source>
        <dbReference type="EMBL" id="TYC51040.1"/>
    </source>
</evidence>
<dbReference type="RefSeq" id="WP_148621626.1">
    <property type="nucleotide sequence ID" value="NZ_SDGZ01000003.1"/>
</dbReference>
<dbReference type="InterPro" id="IPR053392">
    <property type="entry name" value="Transposase_IS30-like"/>
</dbReference>